<feature type="transmembrane region" description="Helical" evidence="5">
    <location>
        <begin position="320"/>
        <end position="339"/>
    </location>
</feature>
<keyword evidence="7" id="KW-1185">Reference proteome</keyword>
<feature type="transmembrane region" description="Helical" evidence="5">
    <location>
        <begin position="197"/>
        <end position="217"/>
    </location>
</feature>
<feature type="transmembrane region" description="Helical" evidence="5">
    <location>
        <begin position="414"/>
        <end position="436"/>
    </location>
</feature>
<dbReference type="InterPro" id="IPR006043">
    <property type="entry name" value="NCS2"/>
</dbReference>
<name>A0A0S6VUE6_9BACT</name>
<feature type="transmembrane region" description="Helical" evidence="5">
    <location>
        <begin position="49"/>
        <end position="70"/>
    </location>
</feature>
<dbReference type="PANTHER" id="PTHR11119">
    <property type="entry name" value="XANTHINE-URACIL / VITAMIN C PERMEASE FAMILY MEMBER"/>
    <property type="match status" value="1"/>
</dbReference>
<dbReference type="Proteomes" id="UP000030700">
    <property type="component" value="Unassembled WGS sequence"/>
</dbReference>
<evidence type="ECO:0000313" key="6">
    <source>
        <dbReference type="EMBL" id="GAK49177.1"/>
    </source>
</evidence>
<dbReference type="EMBL" id="DF820455">
    <property type="protein sequence ID" value="GAK49177.1"/>
    <property type="molecule type" value="Genomic_DNA"/>
</dbReference>
<dbReference type="AlphaFoldDB" id="A0A0S6VUE6"/>
<evidence type="ECO:0000256" key="4">
    <source>
        <dbReference type="ARBA" id="ARBA00023136"/>
    </source>
</evidence>
<evidence type="ECO:0000256" key="2">
    <source>
        <dbReference type="ARBA" id="ARBA00022692"/>
    </source>
</evidence>
<proteinExistence type="predicted"/>
<feature type="transmembrane region" description="Helical" evidence="5">
    <location>
        <begin position="20"/>
        <end position="43"/>
    </location>
</feature>
<feature type="transmembrane region" description="Helical" evidence="5">
    <location>
        <begin position="229"/>
        <end position="250"/>
    </location>
</feature>
<evidence type="ECO:0000256" key="5">
    <source>
        <dbReference type="SAM" id="Phobius"/>
    </source>
</evidence>
<feature type="transmembrane region" description="Helical" evidence="5">
    <location>
        <begin position="351"/>
        <end position="373"/>
    </location>
</feature>
<reference evidence="6" key="1">
    <citation type="journal article" date="2015" name="PeerJ">
        <title>First genomic representation of candidate bacterial phylum KSB3 points to enhanced environmental sensing as a trigger of wastewater bulking.</title>
        <authorList>
            <person name="Sekiguchi Y."/>
            <person name="Ohashi A."/>
            <person name="Parks D.H."/>
            <person name="Yamauchi T."/>
            <person name="Tyson G.W."/>
            <person name="Hugenholtz P."/>
        </authorList>
    </citation>
    <scope>NUCLEOTIDE SEQUENCE [LARGE SCALE GENOMIC DNA]</scope>
</reference>
<dbReference type="GO" id="GO:0015205">
    <property type="term" value="F:nucleobase transmembrane transporter activity"/>
    <property type="evidence" value="ECO:0007669"/>
    <property type="project" value="UniProtKB-ARBA"/>
</dbReference>
<dbReference type="HOGENOM" id="CLU_017959_1_2_0"/>
<feature type="transmembrane region" description="Helical" evidence="5">
    <location>
        <begin position="112"/>
        <end position="132"/>
    </location>
</feature>
<keyword evidence="4 5" id="KW-0472">Membrane</keyword>
<organism evidence="6">
    <name type="scientific">Candidatus Moduliflexus flocculans</name>
    <dbReference type="NCBI Taxonomy" id="1499966"/>
    <lineage>
        <taxon>Bacteria</taxon>
        <taxon>Candidatus Moduliflexota</taxon>
        <taxon>Candidatus Moduliflexia</taxon>
        <taxon>Candidatus Moduliflexales</taxon>
        <taxon>Candidatus Moduliflexaceae</taxon>
    </lineage>
</organism>
<evidence type="ECO:0000313" key="7">
    <source>
        <dbReference type="Proteomes" id="UP000030700"/>
    </source>
</evidence>
<protein>
    <submittedName>
        <fullName evidence="6">Xanthine/uracil/vitamin C permease</fullName>
    </submittedName>
</protein>
<feature type="transmembrane region" description="Helical" evidence="5">
    <location>
        <begin position="385"/>
        <end position="402"/>
    </location>
</feature>
<evidence type="ECO:0000256" key="1">
    <source>
        <dbReference type="ARBA" id="ARBA00004141"/>
    </source>
</evidence>
<feature type="transmembrane region" description="Helical" evidence="5">
    <location>
        <begin position="168"/>
        <end position="185"/>
    </location>
</feature>
<dbReference type="STRING" id="1499966.U14_00395"/>
<comment type="subcellular location">
    <subcellularLocation>
        <location evidence="1">Membrane</location>
        <topology evidence="1">Multi-pass membrane protein</topology>
    </subcellularLocation>
</comment>
<dbReference type="GO" id="GO:0016020">
    <property type="term" value="C:membrane"/>
    <property type="evidence" value="ECO:0007669"/>
    <property type="project" value="UniProtKB-SubCell"/>
</dbReference>
<accession>A0A0S6VUE6</accession>
<keyword evidence="3 5" id="KW-1133">Transmembrane helix</keyword>
<dbReference type="Pfam" id="PF00860">
    <property type="entry name" value="Xan_ur_permease"/>
    <property type="match status" value="1"/>
</dbReference>
<keyword evidence="2 5" id="KW-0812">Transmembrane</keyword>
<sequence>MAHKTHETFIGYLPNDAPSFAPMVGLAFQHVLTMFPATVLVAILTKFDVGVTLFGSGLATIVALLLSSWLTGSYIPLYYGSSFSYLAPVIAITATNIYGIDDPAMRIRIAQGGIVMTGILNIFVGILIRFIGKKTIDKILPAEITGSVAMVIGIALAFSALGMASANWAVSLVTLLATILFSVYLRGRGFIGMLPILLGAFVGYATSITLGLVKFQGVIDAAWLRVPNFTFPVFTLGAVLAIAPIAIATIPESTAHLYQISLYVDELALELKRPPVQLSRALGINLICDGIGDAINGMLGGCAGTNYGENNSLMAITRNYSGPTLIAAGVIAMMTGFVGKLEALVNTLPTAVTGGLAIYLFGVIGAQGIALQITKKVNMFDPRKLAIIATILVIGIGGSIGYEGGMIPFYTWKLPAIATAAVVGIFLNAIFVIFPAKQIDDEFDKIHIDKLKIEV</sequence>
<feature type="transmembrane region" description="Helical" evidence="5">
    <location>
        <begin position="144"/>
        <end position="162"/>
    </location>
</feature>
<feature type="transmembrane region" description="Helical" evidence="5">
    <location>
        <begin position="77"/>
        <end position="100"/>
    </location>
</feature>
<gene>
    <name evidence="6" type="ORF">U14_00395</name>
</gene>
<evidence type="ECO:0000256" key="3">
    <source>
        <dbReference type="ARBA" id="ARBA00022989"/>
    </source>
</evidence>